<dbReference type="PANTHER" id="PTHR48019">
    <property type="entry name" value="SERUM RESPONSE FACTOR HOMOLOG"/>
    <property type="match status" value="1"/>
</dbReference>
<proteinExistence type="predicted"/>
<dbReference type="GO" id="GO:0000981">
    <property type="term" value="F:DNA-binding transcription factor activity, RNA polymerase II-specific"/>
    <property type="evidence" value="ECO:0007669"/>
    <property type="project" value="InterPro"/>
</dbReference>
<protein>
    <recommendedName>
        <fullName evidence="7">MADS-box domain-containing protein</fullName>
    </recommendedName>
</protein>
<gene>
    <name evidence="8" type="ORF">Rhopal_006920-T1</name>
</gene>
<organism evidence="8 9">
    <name type="scientific">Rhodotorula paludigena</name>
    <dbReference type="NCBI Taxonomy" id="86838"/>
    <lineage>
        <taxon>Eukaryota</taxon>
        <taxon>Fungi</taxon>
        <taxon>Dikarya</taxon>
        <taxon>Basidiomycota</taxon>
        <taxon>Pucciniomycotina</taxon>
        <taxon>Microbotryomycetes</taxon>
        <taxon>Sporidiobolales</taxon>
        <taxon>Sporidiobolaceae</taxon>
        <taxon>Rhodotorula</taxon>
    </lineage>
</organism>
<feature type="compositionally biased region" description="Acidic residues" evidence="6">
    <location>
        <begin position="86"/>
        <end position="105"/>
    </location>
</feature>
<feature type="compositionally biased region" description="Low complexity" evidence="6">
    <location>
        <begin position="334"/>
        <end position="368"/>
    </location>
</feature>
<feature type="region of interest" description="Disordered" evidence="6">
    <location>
        <begin position="408"/>
        <end position="490"/>
    </location>
</feature>
<dbReference type="GO" id="GO:0046983">
    <property type="term" value="F:protein dimerization activity"/>
    <property type="evidence" value="ECO:0007669"/>
    <property type="project" value="InterPro"/>
</dbReference>
<evidence type="ECO:0000256" key="4">
    <source>
        <dbReference type="ARBA" id="ARBA00023163"/>
    </source>
</evidence>
<dbReference type="GO" id="GO:0005634">
    <property type="term" value="C:nucleus"/>
    <property type="evidence" value="ECO:0007669"/>
    <property type="project" value="UniProtKB-SubCell"/>
</dbReference>
<feature type="region of interest" description="Disordered" evidence="6">
    <location>
        <begin position="548"/>
        <end position="571"/>
    </location>
</feature>
<sequence length="724" mass="75918">MVKGTIRKDAATGMRFAAAPEQAQVRAQGSHAPASADRVQVKPAFRKMTGRKGASAAAAAPAAAAAAATADAAGEQTPPLGAEGMLGEEGDGGEDDDDDDDEDGEGEKKAKHPNKRNTQSVGRRKIQIQYISDKARRHVTFTKRKSGLMKKAYELSTLTGTDCLVLVVSESGLVYTFSTPALSGITDHPRGKDVIQAAIRGDLNDPDATNAGPVASTSQVPASSALDALQQSSHLSRTPYGMSPDLASGHSLYDLPVPPLSEGAASTYLPQPPALAPSSSSQGYPSSLPIFTLPQSPATRPASHAYTGLPLPLRSLPPMQAASSSELPVPPPLSHAHSQSASPHPGSAASPPLGSGLSAADTQQQQHQPAPPAPYALARLSHAAAFASYQAAVSDDARVGSYALPGAKDALRPREREGSAGPGGARLKRDMEGAMKALQDAAEEEQAERASPAAGADEETGGDAQAAPTQVAGQKRKHGAHEFGDEARGWSRRVRERAAYGHRAIGGEHGEDGAVGEATQLSLAAERLQSSRAMASERRGTDLSAQLFQGEDDVRGDEAAPPGEGVEERRARWKAAANEALSEAKQTRKLLAILDARSRSRYAAQPVPPQVDLEAMPFALNPSQEALTDASFAVMCMRAGITDPEQLPIAAEEFLARWLPRKLGSIPADFSAAAIHHARANFVSFADFLDAHGLARDETCNKLMALRSDRGGGLDEEARQKLYE</sequence>
<feature type="compositionally biased region" description="Basic and acidic residues" evidence="6">
    <location>
        <begin position="409"/>
        <end position="418"/>
    </location>
</feature>
<accession>A0AAV5GNF4</accession>
<dbReference type="GO" id="GO:0000987">
    <property type="term" value="F:cis-regulatory region sequence-specific DNA binding"/>
    <property type="evidence" value="ECO:0007669"/>
    <property type="project" value="InterPro"/>
</dbReference>
<evidence type="ECO:0000256" key="2">
    <source>
        <dbReference type="ARBA" id="ARBA00023015"/>
    </source>
</evidence>
<feature type="region of interest" description="Disordered" evidence="6">
    <location>
        <begin position="21"/>
        <end position="40"/>
    </location>
</feature>
<dbReference type="GO" id="GO:0045944">
    <property type="term" value="P:positive regulation of transcription by RNA polymerase II"/>
    <property type="evidence" value="ECO:0007669"/>
    <property type="project" value="InterPro"/>
</dbReference>
<keyword evidence="9" id="KW-1185">Reference proteome</keyword>
<dbReference type="InterPro" id="IPR036879">
    <property type="entry name" value="TF_MADSbox_sf"/>
</dbReference>
<feature type="domain" description="MADS-box" evidence="7">
    <location>
        <begin position="121"/>
        <end position="181"/>
    </location>
</feature>
<feature type="region of interest" description="Disordered" evidence="6">
    <location>
        <begin position="264"/>
        <end position="372"/>
    </location>
</feature>
<dbReference type="InterPro" id="IPR033897">
    <property type="entry name" value="SRF-like_MADS-box"/>
</dbReference>
<keyword evidence="4" id="KW-0804">Transcription</keyword>
<feature type="region of interest" description="Disordered" evidence="6">
    <location>
        <begin position="203"/>
        <end position="226"/>
    </location>
</feature>
<comment type="subcellular location">
    <subcellularLocation>
        <location evidence="1">Nucleus</location>
    </subcellularLocation>
</comment>
<dbReference type="PRINTS" id="PR00404">
    <property type="entry name" value="MADSDOMAIN"/>
</dbReference>
<evidence type="ECO:0000313" key="9">
    <source>
        <dbReference type="Proteomes" id="UP001342314"/>
    </source>
</evidence>
<dbReference type="Proteomes" id="UP001342314">
    <property type="component" value="Unassembled WGS sequence"/>
</dbReference>
<keyword evidence="2" id="KW-0805">Transcription regulation</keyword>
<dbReference type="Gene3D" id="3.40.1810.10">
    <property type="entry name" value="Transcription factor, MADS-box"/>
    <property type="match status" value="1"/>
</dbReference>
<evidence type="ECO:0000259" key="7">
    <source>
        <dbReference type="PROSITE" id="PS50066"/>
    </source>
</evidence>
<comment type="caution">
    <text evidence="8">The sequence shown here is derived from an EMBL/GenBank/DDBJ whole genome shotgun (WGS) entry which is preliminary data.</text>
</comment>
<dbReference type="AlphaFoldDB" id="A0AAV5GNF4"/>
<feature type="region of interest" description="Disordered" evidence="6">
    <location>
        <begin position="69"/>
        <end position="127"/>
    </location>
</feature>
<feature type="compositionally biased region" description="Low complexity" evidence="6">
    <location>
        <begin position="276"/>
        <end position="289"/>
    </location>
</feature>
<keyword evidence="5" id="KW-0539">Nucleus</keyword>
<feature type="compositionally biased region" description="Basic and acidic residues" evidence="6">
    <location>
        <begin position="480"/>
        <end position="489"/>
    </location>
</feature>
<dbReference type="SMART" id="SM00432">
    <property type="entry name" value="MADS"/>
    <property type="match status" value="1"/>
</dbReference>
<dbReference type="CDD" id="cd00266">
    <property type="entry name" value="MADS_SRF_like"/>
    <property type="match status" value="1"/>
</dbReference>
<dbReference type="EMBL" id="BQKY01000015">
    <property type="protein sequence ID" value="GJN93861.1"/>
    <property type="molecule type" value="Genomic_DNA"/>
</dbReference>
<dbReference type="FunFam" id="3.40.1810.10:FF:000002">
    <property type="entry name" value="Serum response factor b"/>
    <property type="match status" value="1"/>
</dbReference>
<evidence type="ECO:0000256" key="3">
    <source>
        <dbReference type="ARBA" id="ARBA00023125"/>
    </source>
</evidence>
<keyword evidence="3" id="KW-0238">DNA-binding</keyword>
<dbReference type="Pfam" id="PF00319">
    <property type="entry name" value="SRF-TF"/>
    <property type="match status" value="1"/>
</dbReference>
<dbReference type="SUPFAM" id="SSF55455">
    <property type="entry name" value="SRF-like"/>
    <property type="match status" value="1"/>
</dbReference>
<dbReference type="InterPro" id="IPR002100">
    <property type="entry name" value="TF_MADSbox"/>
</dbReference>
<dbReference type="InterPro" id="IPR050142">
    <property type="entry name" value="MADS-box/MEF2_TF"/>
</dbReference>
<evidence type="ECO:0000256" key="6">
    <source>
        <dbReference type="SAM" id="MobiDB-lite"/>
    </source>
</evidence>
<evidence type="ECO:0000256" key="5">
    <source>
        <dbReference type="ARBA" id="ARBA00023242"/>
    </source>
</evidence>
<name>A0AAV5GNF4_9BASI</name>
<reference evidence="8 9" key="1">
    <citation type="submission" date="2021-12" db="EMBL/GenBank/DDBJ databases">
        <title>High titer production of polyol ester of fatty acids by Rhodotorula paludigena BS15 towards product separation-free biomass refinery.</title>
        <authorList>
            <person name="Mano J."/>
            <person name="Ono H."/>
            <person name="Tanaka T."/>
            <person name="Naito K."/>
            <person name="Sushida H."/>
            <person name="Ike M."/>
            <person name="Tokuyasu K."/>
            <person name="Kitaoka M."/>
        </authorList>
    </citation>
    <scope>NUCLEOTIDE SEQUENCE [LARGE SCALE GENOMIC DNA]</scope>
    <source>
        <strain evidence="8 9">BS15</strain>
    </source>
</reference>
<evidence type="ECO:0000313" key="8">
    <source>
        <dbReference type="EMBL" id="GJN93861.1"/>
    </source>
</evidence>
<dbReference type="PROSITE" id="PS50066">
    <property type="entry name" value="MADS_BOX_2"/>
    <property type="match status" value="1"/>
</dbReference>
<evidence type="ECO:0000256" key="1">
    <source>
        <dbReference type="ARBA" id="ARBA00004123"/>
    </source>
</evidence>